<evidence type="ECO:0000313" key="4">
    <source>
        <dbReference type="Proteomes" id="UP000030765"/>
    </source>
</evidence>
<organism evidence="2">
    <name type="scientific">Anopheles sinensis</name>
    <name type="common">Mosquito</name>
    <dbReference type="NCBI Taxonomy" id="74873"/>
    <lineage>
        <taxon>Eukaryota</taxon>
        <taxon>Metazoa</taxon>
        <taxon>Ecdysozoa</taxon>
        <taxon>Arthropoda</taxon>
        <taxon>Hexapoda</taxon>
        <taxon>Insecta</taxon>
        <taxon>Pterygota</taxon>
        <taxon>Neoptera</taxon>
        <taxon>Endopterygota</taxon>
        <taxon>Diptera</taxon>
        <taxon>Nematocera</taxon>
        <taxon>Culicoidea</taxon>
        <taxon>Culicidae</taxon>
        <taxon>Anophelinae</taxon>
        <taxon>Anopheles</taxon>
    </lineage>
</organism>
<dbReference type="OrthoDB" id="7694007at2759"/>
<keyword evidence="4" id="KW-1185">Reference proteome</keyword>
<dbReference type="VEuPathDB" id="VectorBase:ASIC021993"/>
<evidence type="ECO:0000313" key="2">
    <source>
        <dbReference type="EMBL" id="KFB53483.1"/>
    </source>
</evidence>
<gene>
    <name evidence="2" type="ORF">ZHAS_00021993</name>
</gene>
<evidence type="ECO:0000256" key="1">
    <source>
        <dbReference type="SAM" id="MobiDB-lite"/>
    </source>
</evidence>
<dbReference type="OMA" id="CGPQCTA"/>
<proteinExistence type="predicted"/>
<evidence type="ECO:0000313" key="3">
    <source>
        <dbReference type="EnsemblMetazoa" id="ASIC021993-PA"/>
    </source>
</evidence>
<dbReference type="AlphaFoldDB" id="A0A084WTD9"/>
<reference evidence="2 4" key="1">
    <citation type="journal article" date="2014" name="BMC Genomics">
        <title>Genome sequence of Anopheles sinensis provides insight into genetics basis of mosquito competence for malaria parasites.</title>
        <authorList>
            <person name="Zhou D."/>
            <person name="Zhang D."/>
            <person name="Ding G."/>
            <person name="Shi L."/>
            <person name="Hou Q."/>
            <person name="Ye Y."/>
            <person name="Xu Y."/>
            <person name="Zhou H."/>
            <person name="Xiong C."/>
            <person name="Li S."/>
            <person name="Yu J."/>
            <person name="Hong S."/>
            <person name="Yu X."/>
            <person name="Zou P."/>
            <person name="Chen C."/>
            <person name="Chang X."/>
            <person name="Wang W."/>
            <person name="Lv Y."/>
            <person name="Sun Y."/>
            <person name="Ma L."/>
            <person name="Shen B."/>
            <person name="Zhu C."/>
        </authorList>
    </citation>
    <scope>NUCLEOTIDE SEQUENCE [LARGE SCALE GENOMIC DNA]</scope>
</reference>
<protein>
    <submittedName>
        <fullName evidence="2">AGAP002583-PA-like protein</fullName>
    </submittedName>
</protein>
<accession>A0A084WTD9</accession>
<dbReference type="Proteomes" id="UP000030765">
    <property type="component" value="Unassembled WGS sequence"/>
</dbReference>
<sequence length="428" mass="47869">MIDRVIGNDVKESRFSCHIDSAPTPCEELKDKTCDETEFEAYRACIEASRGKVRDKRQIDMPCQQPRVVEPIVQTVKPFEMFVPVKPLKIVQKPELKTLDRTIIVQPGSNLTDDYPDDEESNFHYRLPLNVTTVIRLTNIVNNTNNIHMPTTLNNTNVNNIHVYANLTEQGDVPFEQDERCCTVVRPKSCQTSTQGVHCKHRKFQTCGPQCTAKVMHIQKRKRCKRSTGECEEKIAYVPQPEKPTCVYIEEWPFVVCGKQANMTIICAGCYDHYGRGYQAAYGHSRMQPQCVGCYDDAFNTNDWGVPTAKCAVVSDGNTITVKNCTDEVDNPFVAAPKLPSSNKGTKGGNTKHSPKPSQPPPTTTRSTEAPSSKDAPSTTTQAPEKEDVEKSTDAVTNPDDEPGSGIGPMNNEVYFVEEYIDDEDFML</sequence>
<dbReference type="EMBL" id="ATLV01026884">
    <property type="status" value="NOT_ANNOTATED_CDS"/>
    <property type="molecule type" value="Genomic_DNA"/>
</dbReference>
<reference evidence="3" key="2">
    <citation type="submission" date="2020-05" db="UniProtKB">
        <authorList>
            <consortium name="EnsemblMetazoa"/>
        </authorList>
    </citation>
    <scope>IDENTIFICATION</scope>
</reference>
<dbReference type="EMBL" id="ATLV01026885">
    <property type="status" value="NOT_ANNOTATED_CDS"/>
    <property type="molecule type" value="Genomic_DNA"/>
</dbReference>
<feature type="compositionally biased region" description="Polar residues" evidence="1">
    <location>
        <begin position="369"/>
        <end position="383"/>
    </location>
</feature>
<name>A0A084WTD9_ANOSI</name>
<dbReference type="VEuPathDB" id="VectorBase:ASIS019872"/>
<dbReference type="EMBL" id="KE525420">
    <property type="protein sequence ID" value="KFB53483.1"/>
    <property type="molecule type" value="Genomic_DNA"/>
</dbReference>
<dbReference type="EnsemblMetazoa" id="ASIC021993-RA">
    <property type="protein sequence ID" value="ASIC021993-PA"/>
    <property type="gene ID" value="ASIC021993"/>
</dbReference>
<feature type="region of interest" description="Disordered" evidence="1">
    <location>
        <begin position="333"/>
        <end position="413"/>
    </location>
</feature>
<feature type="compositionally biased region" description="Basic and acidic residues" evidence="1">
    <location>
        <begin position="384"/>
        <end position="393"/>
    </location>
</feature>